<dbReference type="Pfam" id="PF03732">
    <property type="entry name" value="Retrotrans_gag"/>
    <property type="match status" value="1"/>
</dbReference>
<dbReference type="Proteomes" id="UP000075243">
    <property type="component" value="Unassembled WGS sequence"/>
</dbReference>
<keyword evidence="5" id="KW-0255">Endonuclease</keyword>
<gene>
    <name evidence="12" type="ORF">KK1_044917</name>
</gene>
<evidence type="ECO:0000313" key="12">
    <source>
        <dbReference type="EMBL" id="KYP34161.1"/>
    </source>
</evidence>
<dbReference type="InterPro" id="IPR043502">
    <property type="entry name" value="DNA/RNA_pol_sf"/>
</dbReference>
<dbReference type="InterPro" id="IPR005162">
    <property type="entry name" value="Retrotrans_gag_dom"/>
</dbReference>
<evidence type="ECO:0000256" key="1">
    <source>
        <dbReference type="ARBA" id="ARBA00022670"/>
    </source>
</evidence>
<feature type="domain" description="Reverse transcriptase" evidence="11">
    <location>
        <begin position="512"/>
        <end position="691"/>
    </location>
</feature>
<evidence type="ECO:0000256" key="8">
    <source>
        <dbReference type="PROSITE-ProRule" id="PRU00047"/>
    </source>
</evidence>
<keyword evidence="2" id="KW-0808">Transferase</keyword>
<keyword evidence="8" id="KW-0479">Metal-binding</keyword>
<evidence type="ECO:0000256" key="2">
    <source>
        <dbReference type="ARBA" id="ARBA00022679"/>
    </source>
</evidence>
<dbReference type="InterPro" id="IPR036875">
    <property type="entry name" value="Znf_CCHC_sf"/>
</dbReference>
<feature type="compositionally biased region" description="Low complexity" evidence="9">
    <location>
        <begin position="346"/>
        <end position="358"/>
    </location>
</feature>
<dbReference type="PROSITE" id="PS50878">
    <property type="entry name" value="RT_POL"/>
    <property type="match status" value="1"/>
</dbReference>
<dbReference type="CDD" id="cd01647">
    <property type="entry name" value="RT_LTR"/>
    <property type="match status" value="1"/>
</dbReference>
<dbReference type="GO" id="GO:0008270">
    <property type="term" value="F:zinc ion binding"/>
    <property type="evidence" value="ECO:0007669"/>
    <property type="project" value="UniProtKB-KW"/>
</dbReference>
<evidence type="ECO:0000256" key="4">
    <source>
        <dbReference type="ARBA" id="ARBA00022722"/>
    </source>
</evidence>
<evidence type="ECO:0000256" key="6">
    <source>
        <dbReference type="ARBA" id="ARBA00022801"/>
    </source>
</evidence>
<keyword evidence="1" id="KW-0645">Protease</keyword>
<keyword evidence="4" id="KW-0540">Nuclease</keyword>
<evidence type="ECO:0000256" key="9">
    <source>
        <dbReference type="SAM" id="MobiDB-lite"/>
    </source>
</evidence>
<organism evidence="12 13">
    <name type="scientific">Cajanus cajan</name>
    <name type="common">Pigeon pea</name>
    <name type="synonym">Cajanus indicus</name>
    <dbReference type="NCBI Taxonomy" id="3821"/>
    <lineage>
        <taxon>Eukaryota</taxon>
        <taxon>Viridiplantae</taxon>
        <taxon>Streptophyta</taxon>
        <taxon>Embryophyta</taxon>
        <taxon>Tracheophyta</taxon>
        <taxon>Spermatophyta</taxon>
        <taxon>Magnoliopsida</taxon>
        <taxon>eudicotyledons</taxon>
        <taxon>Gunneridae</taxon>
        <taxon>Pentapetalae</taxon>
        <taxon>rosids</taxon>
        <taxon>fabids</taxon>
        <taxon>Fabales</taxon>
        <taxon>Fabaceae</taxon>
        <taxon>Papilionoideae</taxon>
        <taxon>50 kb inversion clade</taxon>
        <taxon>NPAAA clade</taxon>
        <taxon>indigoferoid/millettioid clade</taxon>
        <taxon>Phaseoleae</taxon>
        <taxon>Cajanus</taxon>
    </lineage>
</organism>
<reference evidence="12" key="1">
    <citation type="journal article" date="2012" name="Nat. Biotechnol.">
        <title>Draft genome sequence of pigeonpea (Cajanus cajan), an orphan legume crop of resource-poor farmers.</title>
        <authorList>
            <person name="Varshney R.K."/>
            <person name="Chen W."/>
            <person name="Li Y."/>
            <person name="Bharti A.K."/>
            <person name="Saxena R.K."/>
            <person name="Schlueter J.A."/>
            <person name="Donoghue M.T."/>
            <person name="Azam S."/>
            <person name="Fan G."/>
            <person name="Whaley A.M."/>
            <person name="Farmer A.D."/>
            <person name="Sheridan J."/>
            <person name="Iwata A."/>
            <person name="Tuteja R."/>
            <person name="Penmetsa R.V."/>
            <person name="Wu W."/>
            <person name="Upadhyaya H.D."/>
            <person name="Yang S.P."/>
            <person name="Shah T."/>
            <person name="Saxena K.B."/>
            <person name="Michael T."/>
            <person name="McCombie W.R."/>
            <person name="Yang B."/>
            <person name="Zhang G."/>
            <person name="Yang H."/>
            <person name="Wang J."/>
            <person name="Spillane C."/>
            <person name="Cook D.R."/>
            <person name="May G.D."/>
            <person name="Xu X."/>
            <person name="Jackson S.A."/>
        </authorList>
    </citation>
    <scope>NUCLEOTIDE SEQUENCE [LARGE SCALE GENOMIC DNA]</scope>
</reference>
<dbReference type="GO" id="GO:0003676">
    <property type="term" value="F:nucleic acid binding"/>
    <property type="evidence" value="ECO:0007669"/>
    <property type="project" value="InterPro"/>
</dbReference>
<dbReference type="SUPFAM" id="SSF56672">
    <property type="entry name" value="DNA/RNA polymerases"/>
    <property type="match status" value="1"/>
</dbReference>
<dbReference type="InterPro" id="IPR043128">
    <property type="entry name" value="Rev_trsase/Diguanyl_cyclase"/>
</dbReference>
<dbReference type="Gene3D" id="4.10.60.10">
    <property type="entry name" value="Zinc finger, CCHC-type"/>
    <property type="match status" value="1"/>
</dbReference>
<feature type="region of interest" description="Disordered" evidence="9">
    <location>
        <begin position="345"/>
        <end position="372"/>
    </location>
</feature>
<evidence type="ECO:0000256" key="7">
    <source>
        <dbReference type="ARBA" id="ARBA00022918"/>
    </source>
</evidence>
<feature type="region of interest" description="Disordered" evidence="9">
    <location>
        <begin position="260"/>
        <end position="312"/>
    </location>
</feature>
<keyword evidence="7" id="KW-0695">RNA-directed DNA polymerase</keyword>
<name>A0A151QUY7_CAJCA</name>
<dbReference type="Gene3D" id="3.30.70.270">
    <property type="match status" value="2"/>
</dbReference>
<feature type="compositionally biased region" description="Acidic residues" evidence="9">
    <location>
        <begin position="359"/>
        <end position="372"/>
    </location>
</feature>
<feature type="compositionally biased region" description="Polar residues" evidence="9">
    <location>
        <begin position="61"/>
        <end position="72"/>
    </location>
</feature>
<dbReference type="GO" id="GO:0004519">
    <property type="term" value="F:endonuclease activity"/>
    <property type="evidence" value="ECO:0007669"/>
    <property type="project" value="UniProtKB-KW"/>
</dbReference>
<feature type="non-terminal residue" evidence="12">
    <location>
        <position position="1"/>
    </location>
</feature>
<dbReference type="Gramene" id="C.cajan_46301.t">
    <property type="protein sequence ID" value="C.cajan_46301.t"/>
    <property type="gene ID" value="C.cajan_46301"/>
</dbReference>
<dbReference type="SMART" id="SM00343">
    <property type="entry name" value="ZnF_C2HC"/>
    <property type="match status" value="1"/>
</dbReference>
<evidence type="ECO:0000259" key="11">
    <source>
        <dbReference type="PROSITE" id="PS50878"/>
    </source>
</evidence>
<keyword evidence="3" id="KW-0548">Nucleotidyltransferase</keyword>
<protein>
    <submittedName>
        <fullName evidence="12">Retrovirus-related Pol polyprotein from transposon 17.6</fullName>
    </submittedName>
</protein>
<dbReference type="GO" id="GO:0008233">
    <property type="term" value="F:peptidase activity"/>
    <property type="evidence" value="ECO:0007669"/>
    <property type="project" value="UniProtKB-KW"/>
</dbReference>
<feature type="region of interest" description="Disordered" evidence="9">
    <location>
        <begin position="51"/>
        <end position="89"/>
    </location>
</feature>
<dbReference type="SUPFAM" id="SSF57756">
    <property type="entry name" value="Retrovirus zinc finger-like domains"/>
    <property type="match status" value="1"/>
</dbReference>
<dbReference type="FunFam" id="3.30.70.270:FF:000020">
    <property type="entry name" value="Transposon Tf2-6 polyprotein-like Protein"/>
    <property type="match status" value="1"/>
</dbReference>
<evidence type="ECO:0000256" key="3">
    <source>
        <dbReference type="ARBA" id="ARBA00022695"/>
    </source>
</evidence>
<keyword evidence="13" id="KW-1185">Reference proteome</keyword>
<keyword evidence="8" id="KW-0863">Zinc-finger</keyword>
<evidence type="ECO:0000256" key="5">
    <source>
        <dbReference type="ARBA" id="ARBA00022759"/>
    </source>
</evidence>
<dbReference type="EMBL" id="KQ484669">
    <property type="protein sequence ID" value="KYP34161.1"/>
    <property type="molecule type" value="Genomic_DNA"/>
</dbReference>
<dbReference type="FunFam" id="3.10.10.10:FF:000007">
    <property type="entry name" value="Retrovirus-related Pol polyprotein from transposon 17.6-like Protein"/>
    <property type="match status" value="1"/>
</dbReference>
<dbReference type="GO" id="GO:0006508">
    <property type="term" value="P:proteolysis"/>
    <property type="evidence" value="ECO:0007669"/>
    <property type="project" value="UniProtKB-KW"/>
</dbReference>
<keyword evidence="8" id="KW-0862">Zinc</keyword>
<keyword evidence="6" id="KW-0378">Hydrolase</keyword>
<evidence type="ECO:0000313" key="13">
    <source>
        <dbReference type="Proteomes" id="UP000075243"/>
    </source>
</evidence>
<dbReference type="CDD" id="cd00303">
    <property type="entry name" value="retropepsin_like"/>
    <property type="match status" value="1"/>
</dbReference>
<sequence length="767" mass="89784">SPKSLSYLTKELKSLKLWKKQEAFQRENDNIEREGQLAYLEEELRLLKQEEEKLNERSKSSHSQYTSPNESMNNEDHYQPTPRRTIKPREVKADLPQYFGKDVVELYLDWQIKVEQLFACHKVSEERKVPLATLSLQGHAMYWWTALERERHLHNDPSIQYWNDLRSAIRRRHIPSYYGRELMNKLQRLQQRDMFVEQYRQQMELYMMRACIREEEATTVARFLSGLNLEIRDQVELLPYRDLNDFVQLCVRVEQQKMQKSSFKRDSSHSSSLKKDKKREGKNFDKKKNFEPSKSLAIEKDKGKGKVTSHTSSRTSDIKCFKCLGRGHIASQCPTKKVMIIRGHDTYSSQEETTTSSSDSEEEASEHEENVEDTFPYEGELLMIRRLLNNQPSDTLSQRENIFHTKCKVLNNACSLIVDNGSWYNCCSTRLVEKLGLTTNSHPKPYQLHWLNEDGDLVVDQQVKVKLCIGNYEDEVLCDVVPMEAYHILQGRSWQFDKKTMHNGLTNEISITHKEKKFVLHPLSVVPVLLVPKKDGKWRMCCDSRVINNIIVKYRHLIPRLDDILDELHGSIIFSKVDLKSGYNQIRIKEGDEWKTAFKTKFGLYEWLVMPFGLTNAPSTFMRLMNHVLRDCVGKFVVVYFDDILIYSRCLSDHIGHLRQVFSILRKNQLFGNLEKCTFCVDNVIFLGFIIRKKGVHVDPEKIKVIQEWPTPKSVGDIRSFHGLGSFYRRFVPNFSTLASPLNELVNKNVEFIWGRKTRESLPSFKG</sequence>
<evidence type="ECO:0000259" key="10">
    <source>
        <dbReference type="PROSITE" id="PS50158"/>
    </source>
</evidence>
<accession>A0A151QUY7</accession>
<dbReference type="Pfam" id="PF00078">
    <property type="entry name" value="RVT_1"/>
    <property type="match status" value="1"/>
</dbReference>
<dbReference type="GO" id="GO:0003964">
    <property type="term" value="F:RNA-directed DNA polymerase activity"/>
    <property type="evidence" value="ECO:0007669"/>
    <property type="project" value="UniProtKB-KW"/>
</dbReference>
<dbReference type="PANTHER" id="PTHR35046">
    <property type="entry name" value="ZINC KNUCKLE (CCHC-TYPE) FAMILY PROTEIN"/>
    <property type="match status" value="1"/>
</dbReference>
<dbReference type="AlphaFoldDB" id="A0A151QUY7"/>
<dbReference type="Gene3D" id="3.10.10.10">
    <property type="entry name" value="HIV Type 1 Reverse Transcriptase, subunit A, domain 1"/>
    <property type="match status" value="1"/>
</dbReference>
<proteinExistence type="predicted"/>
<dbReference type="InterPro" id="IPR001878">
    <property type="entry name" value="Znf_CCHC"/>
</dbReference>
<dbReference type="InterPro" id="IPR000477">
    <property type="entry name" value="RT_dom"/>
</dbReference>
<feature type="compositionally biased region" description="Basic and acidic residues" evidence="9">
    <location>
        <begin position="278"/>
        <end position="304"/>
    </location>
</feature>
<dbReference type="PROSITE" id="PS50158">
    <property type="entry name" value="ZF_CCHC"/>
    <property type="match status" value="1"/>
</dbReference>
<dbReference type="PANTHER" id="PTHR35046:SF9">
    <property type="entry name" value="RNA-DIRECTED DNA POLYMERASE"/>
    <property type="match status" value="1"/>
</dbReference>
<feature type="domain" description="CCHC-type" evidence="10">
    <location>
        <begin position="319"/>
        <end position="334"/>
    </location>
</feature>